<protein>
    <recommendedName>
        <fullName evidence="2">NIF system FeS cluster assembly NifU N-terminal domain-containing protein</fullName>
    </recommendedName>
</protein>
<dbReference type="Pfam" id="PF01592">
    <property type="entry name" value="NifU_N"/>
    <property type="match status" value="1"/>
</dbReference>
<dbReference type="Gene3D" id="3.90.1010.10">
    <property type="match status" value="1"/>
</dbReference>
<dbReference type="SUPFAM" id="SSF82649">
    <property type="entry name" value="SufE/NifU"/>
    <property type="match status" value="1"/>
</dbReference>
<keyword evidence="4" id="KW-1185">Reference proteome</keyword>
<dbReference type="EMBL" id="BSPL01000011">
    <property type="protein sequence ID" value="GLS69744.1"/>
    <property type="molecule type" value="Genomic_DNA"/>
</dbReference>
<evidence type="ECO:0000313" key="4">
    <source>
        <dbReference type="Proteomes" id="UP001157440"/>
    </source>
</evidence>
<dbReference type="CDD" id="cd06664">
    <property type="entry name" value="IscU_like"/>
    <property type="match status" value="1"/>
</dbReference>
<dbReference type="GO" id="GO:0016226">
    <property type="term" value="P:iron-sulfur cluster assembly"/>
    <property type="evidence" value="ECO:0007669"/>
    <property type="project" value="InterPro"/>
</dbReference>
<feature type="region of interest" description="Disordered" evidence="1">
    <location>
        <begin position="27"/>
        <end position="53"/>
    </location>
</feature>
<comment type="caution">
    <text evidence="3">The sequence shown here is derived from an EMBL/GenBank/DDBJ whole genome shotgun (WGS) entry which is preliminary data.</text>
</comment>
<name>A0AA37WRA5_9HYPH</name>
<dbReference type="Proteomes" id="UP001157440">
    <property type="component" value="Unassembled WGS sequence"/>
</dbReference>
<gene>
    <name evidence="3" type="ORF">GCM10007890_17570</name>
</gene>
<reference evidence="4" key="1">
    <citation type="journal article" date="2019" name="Int. J. Syst. Evol. Microbiol.">
        <title>The Global Catalogue of Microorganisms (GCM) 10K type strain sequencing project: providing services to taxonomists for standard genome sequencing and annotation.</title>
        <authorList>
            <consortium name="The Broad Institute Genomics Platform"/>
            <consortium name="The Broad Institute Genome Sequencing Center for Infectious Disease"/>
            <person name="Wu L."/>
            <person name="Ma J."/>
        </authorList>
    </citation>
    <scope>NUCLEOTIDE SEQUENCE [LARGE SCALE GENOMIC DNA]</scope>
    <source>
        <strain evidence="4">NBRC 103632</strain>
    </source>
</reference>
<dbReference type="GO" id="GO:0005506">
    <property type="term" value="F:iron ion binding"/>
    <property type="evidence" value="ECO:0007669"/>
    <property type="project" value="InterPro"/>
</dbReference>
<feature type="domain" description="NIF system FeS cluster assembly NifU N-terminal" evidence="2">
    <location>
        <begin position="60"/>
        <end position="143"/>
    </location>
</feature>
<dbReference type="InterPro" id="IPR002871">
    <property type="entry name" value="NIF_FeS_clus_asmbl_NifU_N"/>
</dbReference>
<evidence type="ECO:0000313" key="3">
    <source>
        <dbReference type="EMBL" id="GLS69744.1"/>
    </source>
</evidence>
<evidence type="ECO:0000259" key="2">
    <source>
        <dbReference type="Pfam" id="PF01592"/>
    </source>
</evidence>
<dbReference type="AlphaFoldDB" id="A0AA37WRA5"/>
<accession>A0AA37WRA5</accession>
<organism evidence="3 4">
    <name type="scientific">Methylobacterium tardum</name>
    <dbReference type="NCBI Taxonomy" id="374432"/>
    <lineage>
        <taxon>Bacteria</taxon>
        <taxon>Pseudomonadati</taxon>
        <taxon>Pseudomonadota</taxon>
        <taxon>Alphaproteobacteria</taxon>
        <taxon>Hyphomicrobiales</taxon>
        <taxon>Methylobacteriaceae</taxon>
        <taxon>Methylobacterium</taxon>
    </lineage>
</organism>
<dbReference type="GO" id="GO:0051536">
    <property type="term" value="F:iron-sulfur cluster binding"/>
    <property type="evidence" value="ECO:0007669"/>
    <property type="project" value="InterPro"/>
</dbReference>
<evidence type="ECO:0000256" key="1">
    <source>
        <dbReference type="SAM" id="MobiDB-lite"/>
    </source>
</evidence>
<sequence>MGATLVDDAPPREAAVRGLYHRSRGNTQCAGNARVARQSPEGSAPLSAHPAEDPMLDDIYNRRILELAADIPRLGRLESPDASATAHSRLCGSTVTVDLVLGEDGRVADFAHEVRACALGQASSSLMGRHVVGASADELRGVRAAMRAMLKENGPAPDGAWADLAVLEPVREFKARHASTLLTFDAVVDALDQIAAKRQAA</sequence>
<proteinExistence type="predicted"/>